<keyword evidence="3" id="KW-1185">Reference proteome</keyword>
<sequence>MNYIFNCQKPKLYNLQLLLLLFFLTIIHISQCELLNRHPKESAKMNKEFYNFNLSNVNNYFHKAAISALIKSKAKKILKDLPKVEEVVFWQCTKEAKKLNHLAKCAVSLFNIRDRVRAEQKDILPLKNKTTVEKRKNIFTSTFNEIKYDNDIRENKKILRTTMYNITLEHNHVKRKFHRIRRPNSNYREEKYNKLKKVEIKNELFRRRRVKKETNYIDINQDNHVIDEDFINEIEMARKKEQYLPQHLNNLKRLERFTKMSEYVDKYVERMNKHNEDMITKLYNPLKFKMKKLNNEDKYNQGFFDKIIDIVNDLLQKKQKFSFLSPQLFNIIPPCGSKCKQKNKLLSPSIFSFHEEDGYLTLPNIMKSAINNDIEQNQWLNLLLEVSGASNALQKAVDKLMPQIIEMENKIFPAIVNAERIEYKYKNMLKMYDREQLESMKTNGYTFLREDQLKAMHWENLPIISQLPSMTKNDLEMRLEHGIKQLASLEDNPNNQYNTFLKKINKHRIKRQGETGATATEDPEAEGTEEHEVFVTLEPFAFFNRIGEPVSMEIITLSPHAFILELLSPETLTVQTLSPRAFIATILSPNALVARILSPGFFRAEILSPRALTAWVLSPDFLFVEILSPKFIEPRILSPEYLQVQVLSPTFISPRVLSQEGMGILVLSPNILSPNILSRESLIVEILSPHIFGGHEHTESGESAEGEFTGEHHVEGHRPHGHHSEFHPIHIHTYPFSHKQIPHSPYGEREGEILWES</sequence>
<dbReference type="AlphaFoldDB" id="A0A0N4ZSB9"/>
<dbReference type="PANTHER" id="PTHR21523">
    <property type="match status" value="1"/>
</dbReference>
<feature type="region of interest" description="Disordered" evidence="1">
    <location>
        <begin position="696"/>
        <end position="723"/>
    </location>
</feature>
<dbReference type="WBParaSite" id="PTRK_0001140000.1">
    <property type="protein sequence ID" value="PTRK_0001140000.1"/>
    <property type="gene ID" value="PTRK_0001140000"/>
</dbReference>
<feature type="chain" id="PRO_5005892360" evidence="2">
    <location>
        <begin position="33"/>
        <end position="757"/>
    </location>
</feature>
<evidence type="ECO:0000313" key="4">
    <source>
        <dbReference type="WBParaSite" id="PTRK_0001140000.1"/>
    </source>
</evidence>
<reference evidence="4" key="1">
    <citation type="submission" date="2017-02" db="UniProtKB">
        <authorList>
            <consortium name="WormBaseParasite"/>
        </authorList>
    </citation>
    <scope>IDENTIFICATION</scope>
</reference>
<evidence type="ECO:0000256" key="1">
    <source>
        <dbReference type="SAM" id="MobiDB-lite"/>
    </source>
</evidence>
<name>A0A0N4ZSB9_PARTI</name>
<feature type="compositionally biased region" description="Basic and acidic residues" evidence="1">
    <location>
        <begin position="709"/>
        <end position="723"/>
    </location>
</feature>
<dbReference type="Proteomes" id="UP000038045">
    <property type="component" value="Unplaced"/>
</dbReference>
<dbReference type="PANTHER" id="PTHR21523:SF38">
    <property type="entry name" value="MLT-TEN (MLT-10) RELATED"/>
    <property type="match status" value="1"/>
</dbReference>
<accession>A0A0N4ZSB9</accession>
<dbReference type="Pfam" id="PF04870">
    <property type="entry name" value="Moulting_cycle"/>
    <property type="match status" value="1"/>
</dbReference>
<evidence type="ECO:0000313" key="3">
    <source>
        <dbReference type="Proteomes" id="UP000038045"/>
    </source>
</evidence>
<proteinExistence type="predicted"/>
<organism evidence="3 4">
    <name type="scientific">Parastrongyloides trichosuri</name>
    <name type="common">Possum-specific nematode worm</name>
    <dbReference type="NCBI Taxonomy" id="131310"/>
    <lineage>
        <taxon>Eukaryota</taxon>
        <taxon>Metazoa</taxon>
        <taxon>Ecdysozoa</taxon>
        <taxon>Nematoda</taxon>
        <taxon>Chromadorea</taxon>
        <taxon>Rhabditida</taxon>
        <taxon>Tylenchina</taxon>
        <taxon>Panagrolaimomorpha</taxon>
        <taxon>Strongyloidoidea</taxon>
        <taxon>Strongyloididae</taxon>
        <taxon>Parastrongyloides</taxon>
    </lineage>
</organism>
<keyword evidence="2" id="KW-0732">Signal</keyword>
<protein>
    <submittedName>
        <fullName evidence="4">Exported protein</fullName>
    </submittedName>
</protein>
<dbReference type="InterPro" id="IPR006954">
    <property type="entry name" value="Mlt-10-like"/>
</dbReference>
<dbReference type="STRING" id="131310.A0A0N4ZSB9"/>
<evidence type="ECO:0000256" key="2">
    <source>
        <dbReference type="SAM" id="SignalP"/>
    </source>
</evidence>
<feature type="signal peptide" evidence="2">
    <location>
        <begin position="1"/>
        <end position="32"/>
    </location>
</feature>